<keyword evidence="6 8" id="KW-0472">Membrane</keyword>
<evidence type="ECO:0000256" key="8">
    <source>
        <dbReference type="SAM" id="Phobius"/>
    </source>
</evidence>
<sequence length="106" mass="12361">SFFFTELLRKHYQGDNRSVEFIFNRLSDYCGKPVHYNMSEEDPIYKWDFYNSLFFVVTVVSTIGYGNLSPTTMFTRIFMIFYALIGIPMNGILMVTLGEYFGISVS</sequence>
<dbReference type="Proteomes" id="UP001162156">
    <property type="component" value="Unassembled WGS sequence"/>
</dbReference>
<feature type="domain" description="Potassium channel" evidence="9">
    <location>
        <begin position="36"/>
        <end position="101"/>
    </location>
</feature>
<dbReference type="PANTHER" id="PTHR11003">
    <property type="entry name" value="POTASSIUM CHANNEL, SUBFAMILY K"/>
    <property type="match status" value="1"/>
</dbReference>
<evidence type="ECO:0000259" key="9">
    <source>
        <dbReference type="Pfam" id="PF07885"/>
    </source>
</evidence>
<dbReference type="SUPFAM" id="SSF81324">
    <property type="entry name" value="Voltage-gated potassium channels"/>
    <property type="match status" value="1"/>
</dbReference>
<feature type="non-terminal residue" evidence="10">
    <location>
        <position position="1"/>
    </location>
</feature>
<evidence type="ECO:0000256" key="3">
    <source>
        <dbReference type="ARBA" id="ARBA00022692"/>
    </source>
</evidence>
<evidence type="ECO:0000256" key="6">
    <source>
        <dbReference type="ARBA" id="ARBA00023136"/>
    </source>
</evidence>
<dbReference type="InterPro" id="IPR003280">
    <property type="entry name" value="2pore_dom_K_chnl"/>
</dbReference>
<gene>
    <name evidence="10" type="ORF">NQ314_001957</name>
</gene>
<dbReference type="Gene3D" id="1.10.287.70">
    <property type="match status" value="1"/>
</dbReference>
<evidence type="ECO:0000256" key="7">
    <source>
        <dbReference type="ARBA" id="ARBA00023303"/>
    </source>
</evidence>
<comment type="subcellular location">
    <subcellularLocation>
        <location evidence="1">Membrane</location>
        <topology evidence="1">Multi-pass membrane protein</topology>
    </subcellularLocation>
</comment>
<evidence type="ECO:0000313" key="10">
    <source>
        <dbReference type="EMBL" id="KAJ8969057.1"/>
    </source>
</evidence>
<feature type="transmembrane region" description="Helical" evidence="8">
    <location>
        <begin position="49"/>
        <end position="68"/>
    </location>
</feature>
<comment type="caution">
    <text evidence="10">The sequence shown here is derived from an EMBL/GenBank/DDBJ whole genome shotgun (WGS) entry which is preliminary data.</text>
</comment>
<dbReference type="GO" id="GO:0005886">
    <property type="term" value="C:plasma membrane"/>
    <property type="evidence" value="ECO:0007669"/>
    <property type="project" value="TreeGrafter"/>
</dbReference>
<evidence type="ECO:0000256" key="2">
    <source>
        <dbReference type="ARBA" id="ARBA00022448"/>
    </source>
</evidence>
<protein>
    <recommendedName>
        <fullName evidence="9">Potassium channel domain-containing protein</fullName>
    </recommendedName>
</protein>
<dbReference type="PANTHER" id="PTHR11003:SF352">
    <property type="entry name" value="BCDNA.GH04802-RELATED"/>
    <property type="match status" value="1"/>
</dbReference>
<evidence type="ECO:0000256" key="1">
    <source>
        <dbReference type="ARBA" id="ARBA00004141"/>
    </source>
</evidence>
<organism evidence="10 11">
    <name type="scientific">Rhamnusium bicolor</name>
    <dbReference type="NCBI Taxonomy" id="1586634"/>
    <lineage>
        <taxon>Eukaryota</taxon>
        <taxon>Metazoa</taxon>
        <taxon>Ecdysozoa</taxon>
        <taxon>Arthropoda</taxon>
        <taxon>Hexapoda</taxon>
        <taxon>Insecta</taxon>
        <taxon>Pterygota</taxon>
        <taxon>Neoptera</taxon>
        <taxon>Endopterygota</taxon>
        <taxon>Coleoptera</taxon>
        <taxon>Polyphaga</taxon>
        <taxon>Cucujiformia</taxon>
        <taxon>Chrysomeloidea</taxon>
        <taxon>Cerambycidae</taxon>
        <taxon>Lepturinae</taxon>
        <taxon>Rhagiini</taxon>
        <taxon>Rhamnusium</taxon>
    </lineage>
</organism>
<evidence type="ECO:0000313" key="11">
    <source>
        <dbReference type="Proteomes" id="UP001162156"/>
    </source>
</evidence>
<accession>A0AAV8ZRE3</accession>
<keyword evidence="3 8" id="KW-0812">Transmembrane</keyword>
<reference evidence="10" key="1">
    <citation type="journal article" date="2023" name="Insect Mol. Biol.">
        <title>Genome sequencing provides insights into the evolution of gene families encoding plant cell wall-degrading enzymes in longhorned beetles.</title>
        <authorList>
            <person name="Shin N.R."/>
            <person name="Okamura Y."/>
            <person name="Kirsch R."/>
            <person name="Pauchet Y."/>
        </authorList>
    </citation>
    <scope>NUCLEOTIDE SEQUENCE</scope>
    <source>
        <strain evidence="10">RBIC_L_NR</strain>
    </source>
</reference>
<dbReference type="InterPro" id="IPR013099">
    <property type="entry name" value="K_chnl_dom"/>
</dbReference>
<feature type="transmembrane region" description="Helical" evidence="8">
    <location>
        <begin position="80"/>
        <end position="103"/>
    </location>
</feature>
<dbReference type="GO" id="GO:0022841">
    <property type="term" value="F:potassium ion leak channel activity"/>
    <property type="evidence" value="ECO:0007669"/>
    <property type="project" value="TreeGrafter"/>
</dbReference>
<evidence type="ECO:0000256" key="5">
    <source>
        <dbReference type="ARBA" id="ARBA00023065"/>
    </source>
</evidence>
<keyword evidence="5" id="KW-0406">Ion transport</keyword>
<evidence type="ECO:0000256" key="4">
    <source>
        <dbReference type="ARBA" id="ARBA00022989"/>
    </source>
</evidence>
<dbReference type="GO" id="GO:0015271">
    <property type="term" value="F:outward rectifier potassium channel activity"/>
    <property type="evidence" value="ECO:0007669"/>
    <property type="project" value="TreeGrafter"/>
</dbReference>
<dbReference type="Pfam" id="PF07885">
    <property type="entry name" value="Ion_trans_2"/>
    <property type="match status" value="1"/>
</dbReference>
<name>A0AAV8ZRE3_9CUCU</name>
<proteinExistence type="predicted"/>
<keyword evidence="11" id="KW-1185">Reference proteome</keyword>
<dbReference type="EMBL" id="JANEYF010000603">
    <property type="protein sequence ID" value="KAJ8969057.1"/>
    <property type="molecule type" value="Genomic_DNA"/>
</dbReference>
<dbReference type="AlphaFoldDB" id="A0AAV8ZRE3"/>
<dbReference type="GO" id="GO:0030322">
    <property type="term" value="P:stabilization of membrane potential"/>
    <property type="evidence" value="ECO:0007669"/>
    <property type="project" value="TreeGrafter"/>
</dbReference>
<keyword evidence="2" id="KW-0813">Transport</keyword>
<keyword evidence="7" id="KW-0407">Ion channel</keyword>
<keyword evidence="4 8" id="KW-1133">Transmembrane helix</keyword>